<dbReference type="InterPro" id="IPR052751">
    <property type="entry name" value="Plant_MAPKKK"/>
</dbReference>
<keyword evidence="4 5" id="KW-0067">ATP-binding</keyword>
<dbReference type="OMA" id="IEYMAGG"/>
<dbReference type="Gene3D" id="1.10.510.10">
    <property type="entry name" value="Transferase(Phosphotransferase) domain 1"/>
    <property type="match status" value="1"/>
</dbReference>
<feature type="domain" description="Protein kinase" evidence="7">
    <location>
        <begin position="11"/>
        <end position="272"/>
    </location>
</feature>
<accession>A0A1U7ZF82</accession>
<keyword evidence="6" id="KW-0723">Serine/threonine-protein kinase</keyword>
<evidence type="ECO:0000256" key="4">
    <source>
        <dbReference type="ARBA" id="ARBA00022840"/>
    </source>
</evidence>
<evidence type="ECO:0000256" key="6">
    <source>
        <dbReference type="RuleBase" id="RU000304"/>
    </source>
</evidence>
<evidence type="ECO:0000256" key="5">
    <source>
        <dbReference type="PROSITE-ProRule" id="PRU10141"/>
    </source>
</evidence>
<sequence>MAGKCSQPREWIKGNVIGSGSFGVVNLAINKATGGIFVVKSASSGAGVQSLENEANILELLDSPYIVRCLGRDFSTGANGERKLNLFLEYMAGGSLADLAQKFGGALDETVIQVYTREILQGLSYLHRRGIVHNDLKCKNVLLGPTGNIKLADFGCAKRLNSSQAGSKVSQQSICGTPLWMAPEVLRNEGLDTASDIWSLGCSIIEMATGRPPWADEVSNPMALLLKIACSSGVPQFPTNFSKEGLDFLAKCLQRDPKLRWTSEELLNHPFITRKNVMAPYEEDACSPTSILDVQLNEEDSDSDCDSEPLHNEELSSKVPFSTRYNRFRGRLTRKQQREYDLHSNEKWITVR</sequence>
<evidence type="ECO:0000259" key="7">
    <source>
        <dbReference type="PROSITE" id="PS50011"/>
    </source>
</evidence>
<comment type="similarity">
    <text evidence="6">Belongs to the protein kinase superfamily.</text>
</comment>
<gene>
    <name evidence="9" type="primary">LOC104589492</name>
</gene>
<dbReference type="KEGG" id="nnu:104589492"/>
<dbReference type="Proteomes" id="UP000189703">
    <property type="component" value="Unplaced"/>
</dbReference>
<dbReference type="GO" id="GO:0007165">
    <property type="term" value="P:signal transduction"/>
    <property type="evidence" value="ECO:0000318"/>
    <property type="project" value="GO_Central"/>
</dbReference>
<evidence type="ECO:0000313" key="9">
    <source>
        <dbReference type="RefSeq" id="XP_010246145.1"/>
    </source>
</evidence>
<evidence type="ECO:0000313" key="8">
    <source>
        <dbReference type="Proteomes" id="UP000189703"/>
    </source>
</evidence>
<evidence type="ECO:0000256" key="3">
    <source>
        <dbReference type="ARBA" id="ARBA00022777"/>
    </source>
</evidence>
<dbReference type="STRING" id="4432.A0A1U7ZF82"/>
<dbReference type="GO" id="GO:0005524">
    <property type="term" value="F:ATP binding"/>
    <property type="evidence" value="ECO:0007669"/>
    <property type="project" value="UniProtKB-UniRule"/>
</dbReference>
<reference evidence="9" key="1">
    <citation type="submission" date="2025-08" db="UniProtKB">
        <authorList>
            <consortium name="RefSeq"/>
        </authorList>
    </citation>
    <scope>IDENTIFICATION</scope>
</reference>
<dbReference type="PANTHER" id="PTHR48011:SF5">
    <property type="entry name" value="PROTEIN KINASE DOMAIN-CONTAINING PROTEIN"/>
    <property type="match status" value="1"/>
</dbReference>
<keyword evidence="1" id="KW-0808">Transferase</keyword>
<dbReference type="SMART" id="SM00220">
    <property type="entry name" value="S_TKc"/>
    <property type="match status" value="1"/>
</dbReference>
<dbReference type="PROSITE" id="PS00107">
    <property type="entry name" value="PROTEIN_KINASE_ATP"/>
    <property type="match status" value="1"/>
</dbReference>
<dbReference type="InterPro" id="IPR011009">
    <property type="entry name" value="Kinase-like_dom_sf"/>
</dbReference>
<evidence type="ECO:0000256" key="1">
    <source>
        <dbReference type="ARBA" id="ARBA00022679"/>
    </source>
</evidence>
<proteinExistence type="inferred from homology"/>
<name>A0A1U7ZF82_NELNU</name>
<keyword evidence="8" id="KW-1185">Reference proteome</keyword>
<evidence type="ECO:0000256" key="2">
    <source>
        <dbReference type="ARBA" id="ARBA00022741"/>
    </source>
</evidence>
<keyword evidence="2 5" id="KW-0547">Nucleotide-binding</keyword>
<dbReference type="SUPFAM" id="SSF56112">
    <property type="entry name" value="Protein kinase-like (PK-like)"/>
    <property type="match status" value="1"/>
</dbReference>
<dbReference type="PANTHER" id="PTHR48011">
    <property type="entry name" value="CCR4-NOT TRANSCRIPTIONAL COMPLEX SUBUNIT CAF120-RELATED"/>
    <property type="match status" value="1"/>
</dbReference>
<dbReference type="PROSITE" id="PS50011">
    <property type="entry name" value="PROTEIN_KINASE_DOM"/>
    <property type="match status" value="1"/>
</dbReference>
<dbReference type="PROSITE" id="PS00108">
    <property type="entry name" value="PROTEIN_KINASE_ST"/>
    <property type="match status" value="1"/>
</dbReference>
<dbReference type="GO" id="GO:0004674">
    <property type="term" value="F:protein serine/threonine kinase activity"/>
    <property type="evidence" value="ECO:0007669"/>
    <property type="project" value="UniProtKB-KW"/>
</dbReference>
<dbReference type="RefSeq" id="XP_010246145.1">
    <property type="nucleotide sequence ID" value="XM_010247843.2"/>
</dbReference>
<protein>
    <submittedName>
        <fullName evidence="9">Mitogen-activated protein kinase kinase kinase NPK1-like</fullName>
    </submittedName>
</protein>
<dbReference type="OrthoDB" id="275301at2759"/>
<dbReference type="InterPro" id="IPR017441">
    <property type="entry name" value="Protein_kinase_ATP_BS"/>
</dbReference>
<keyword evidence="3" id="KW-0418">Kinase</keyword>
<dbReference type="InParanoid" id="A0A1U7ZF82"/>
<dbReference type="InterPro" id="IPR000719">
    <property type="entry name" value="Prot_kinase_dom"/>
</dbReference>
<dbReference type="eggNOG" id="KOG0198">
    <property type="taxonomic scope" value="Eukaryota"/>
</dbReference>
<dbReference type="Pfam" id="PF00069">
    <property type="entry name" value="Pkinase"/>
    <property type="match status" value="1"/>
</dbReference>
<organism evidence="8 9">
    <name type="scientific">Nelumbo nucifera</name>
    <name type="common">Sacred lotus</name>
    <dbReference type="NCBI Taxonomy" id="4432"/>
    <lineage>
        <taxon>Eukaryota</taxon>
        <taxon>Viridiplantae</taxon>
        <taxon>Streptophyta</taxon>
        <taxon>Embryophyta</taxon>
        <taxon>Tracheophyta</taxon>
        <taxon>Spermatophyta</taxon>
        <taxon>Magnoliopsida</taxon>
        <taxon>Proteales</taxon>
        <taxon>Nelumbonaceae</taxon>
        <taxon>Nelumbo</taxon>
    </lineage>
</organism>
<feature type="binding site" evidence="5">
    <location>
        <position position="40"/>
    </location>
    <ligand>
        <name>ATP</name>
        <dbReference type="ChEBI" id="CHEBI:30616"/>
    </ligand>
</feature>
<dbReference type="CDD" id="cd06606">
    <property type="entry name" value="STKc_MAPKKK"/>
    <property type="match status" value="1"/>
</dbReference>
<dbReference type="InterPro" id="IPR008271">
    <property type="entry name" value="Ser/Thr_kinase_AS"/>
</dbReference>
<dbReference type="GO" id="GO:0004672">
    <property type="term" value="F:protein kinase activity"/>
    <property type="evidence" value="ECO:0000318"/>
    <property type="project" value="GO_Central"/>
</dbReference>
<dbReference type="GeneID" id="104589492"/>
<dbReference type="AlphaFoldDB" id="A0A1U7ZF82"/>